<dbReference type="AlphaFoldDB" id="A0A6I2M6T7"/>
<evidence type="ECO:0000313" key="3">
    <source>
        <dbReference type="Proteomes" id="UP000441585"/>
    </source>
</evidence>
<dbReference type="Gene3D" id="1.10.1900.10">
    <property type="entry name" value="c-terminal domain of poly(a) binding protein"/>
    <property type="match status" value="1"/>
</dbReference>
<dbReference type="InterPro" id="IPR036259">
    <property type="entry name" value="MFS_trans_sf"/>
</dbReference>
<evidence type="ECO:0000313" key="2">
    <source>
        <dbReference type="EMBL" id="MRX53599.1"/>
    </source>
</evidence>
<dbReference type="PANTHER" id="PTHR41307:SF1">
    <property type="entry name" value="MEMBRANE PROTEIN"/>
    <property type="match status" value="1"/>
</dbReference>
<sequence>MKSKDLRIRMKELQDDLSAENREAYMNMSLYISSSSRSEREKQELLLELLEHLVIAQNKGKTAYEIFGSDLEAYCRDLLSNMEKPGMKLKAMDFFFFGLGAVGFFALTEGIMNYLFAPFFSELIGERNLVPLVFLFLMTYAMTAIIFSLFKHYVFKKNGKVKMILIPVIISFALISIPVYIFAAIDLPQIAVPPLPNYTYILAGAVLIAFSFTWIFKFRNA</sequence>
<reference evidence="2 3" key="1">
    <citation type="submission" date="2019-11" db="EMBL/GenBank/DDBJ databases">
        <title>Bacillus idriensis genome.</title>
        <authorList>
            <person name="Konopka E.N."/>
            <person name="Newman J.D."/>
        </authorList>
    </citation>
    <scope>NUCLEOTIDE SEQUENCE [LARGE SCALE GENOMIC DNA]</scope>
    <source>
        <strain evidence="2 3">DSM 19097</strain>
    </source>
</reference>
<proteinExistence type="predicted"/>
<evidence type="ECO:0000256" key="1">
    <source>
        <dbReference type="SAM" id="Phobius"/>
    </source>
</evidence>
<feature type="transmembrane region" description="Helical" evidence="1">
    <location>
        <begin position="129"/>
        <end position="150"/>
    </location>
</feature>
<keyword evidence="1" id="KW-1133">Transmembrane helix</keyword>
<dbReference type="Proteomes" id="UP000441585">
    <property type="component" value="Unassembled WGS sequence"/>
</dbReference>
<accession>A0A6I2M6T7</accession>
<dbReference type="Pfam" id="PF06570">
    <property type="entry name" value="DUF1129"/>
    <property type="match status" value="1"/>
</dbReference>
<feature type="transmembrane region" description="Helical" evidence="1">
    <location>
        <begin position="162"/>
        <end position="185"/>
    </location>
</feature>
<comment type="caution">
    <text evidence="2">The sequence shown here is derived from an EMBL/GenBank/DDBJ whole genome shotgun (WGS) entry which is preliminary data.</text>
</comment>
<keyword evidence="3" id="KW-1185">Reference proteome</keyword>
<organism evidence="2 3">
    <name type="scientific">Metabacillus idriensis</name>
    <dbReference type="NCBI Taxonomy" id="324768"/>
    <lineage>
        <taxon>Bacteria</taxon>
        <taxon>Bacillati</taxon>
        <taxon>Bacillota</taxon>
        <taxon>Bacilli</taxon>
        <taxon>Bacillales</taxon>
        <taxon>Bacillaceae</taxon>
        <taxon>Metabacillus</taxon>
    </lineage>
</organism>
<feature type="transmembrane region" description="Helical" evidence="1">
    <location>
        <begin position="94"/>
        <end position="117"/>
    </location>
</feature>
<keyword evidence="1" id="KW-0812">Transmembrane</keyword>
<dbReference type="PANTHER" id="PTHR41307">
    <property type="entry name" value="MEMBRANE PROTEIN-RELATED"/>
    <property type="match status" value="1"/>
</dbReference>
<dbReference type="EMBL" id="WKKF01000001">
    <property type="protein sequence ID" value="MRX53599.1"/>
    <property type="molecule type" value="Genomic_DNA"/>
</dbReference>
<feature type="transmembrane region" description="Helical" evidence="1">
    <location>
        <begin position="197"/>
        <end position="216"/>
    </location>
</feature>
<dbReference type="RefSeq" id="WP_070879113.1">
    <property type="nucleotide sequence ID" value="NZ_CAJFZX010000003.1"/>
</dbReference>
<dbReference type="SUPFAM" id="SSF103473">
    <property type="entry name" value="MFS general substrate transporter"/>
    <property type="match status" value="1"/>
</dbReference>
<dbReference type="SUPFAM" id="SSF158560">
    <property type="entry name" value="BH3980-like"/>
    <property type="match status" value="1"/>
</dbReference>
<keyword evidence="1" id="KW-0472">Membrane</keyword>
<name>A0A6I2M6T7_9BACI</name>
<protein>
    <submittedName>
        <fullName evidence="2">DUF1129 family protein</fullName>
    </submittedName>
</protein>
<dbReference type="InterPro" id="IPR009214">
    <property type="entry name" value="DUF1129"/>
</dbReference>
<gene>
    <name evidence="2" type="ORF">GJU41_06410</name>
</gene>